<name>A0A430JBG9_9BACL</name>
<dbReference type="AlphaFoldDB" id="A0A430JBG9"/>
<dbReference type="EMBL" id="RXHU01000054">
    <property type="protein sequence ID" value="RTE08365.1"/>
    <property type="molecule type" value="Genomic_DNA"/>
</dbReference>
<accession>A0A430JBG9</accession>
<dbReference type="InterPro" id="IPR052344">
    <property type="entry name" value="Transposase-related"/>
</dbReference>
<dbReference type="OrthoDB" id="61007at2"/>
<dbReference type="Pfam" id="PF03050">
    <property type="entry name" value="DDE_Tnp_IS66"/>
    <property type="match status" value="1"/>
</dbReference>
<sequence length="86" mass="9968">MEARVYSQGKRHVWQICKGKSENLAGQQYKTAIHAILRDVQIPFYNNQAERDIRMVKVKIKVFVAFRTTLGADQYARIRSIVSTLL</sequence>
<organism evidence="2 3">
    <name type="scientific">Paenibacillus whitsoniae</name>
    <dbReference type="NCBI Taxonomy" id="2496558"/>
    <lineage>
        <taxon>Bacteria</taxon>
        <taxon>Bacillati</taxon>
        <taxon>Bacillota</taxon>
        <taxon>Bacilli</taxon>
        <taxon>Bacillales</taxon>
        <taxon>Paenibacillaceae</taxon>
        <taxon>Paenibacillus</taxon>
    </lineage>
</organism>
<dbReference type="InterPro" id="IPR004291">
    <property type="entry name" value="Transposase_IS66_central"/>
</dbReference>
<comment type="caution">
    <text evidence="2">The sequence shown here is derived from an EMBL/GenBank/DDBJ whole genome shotgun (WGS) entry which is preliminary data.</text>
</comment>
<gene>
    <name evidence="2" type="ORF">EJQ19_18255</name>
</gene>
<evidence type="ECO:0000313" key="3">
    <source>
        <dbReference type="Proteomes" id="UP000276128"/>
    </source>
</evidence>
<keyword evidence="3" id="KW-1185">Reference proteome</keyword>
<evidence type="ECO:0000259" key="1">
    <source>
        <dbReference type="Pfam" id="PF03050"/>
    </source>
</evidence>
<dbReference type="PANTHER" id="PTHR33678:SF1">
    <property type="entry name" value="BLL1576 PROTEIN"/>
    <property type="match status" value="1"/>
</dbReference>
<protein>
    <recommendedName>
        <fullName evidence="1">Transposase IS66 central domain-containing protein</fullName>
    </recommendedName>
</protein>
<dbReference type="Proteomes" id="UP000276128">
    <property type="component" value="Unassembled WGS sequence"/>
</dbReference>
<evidence type="ECO:0000313" key="2">
    <source>
        <dbReference type="EMBL" id="RTE08365.1"/>
    </source>
</evidence>
<feature type="domain" description="Transposase IS66 central" evidence="1">
    <location>
        <begin position="28"/>
        <end position="73"/>
    </location>
</feature>
<proteinExistence type="predicted"/>
<dbReference type="PANTHER" id="PTHR33678">
    <property type="entry name" value="BLL1576 PROTEIN"/>
    <property type="match status" value="1"/>
</dbReference>
<reference evidence="2 3" key="1">
    <citation type="submission" date="2018-12" db="EMBL/GenBank/DDBJ databases">
        <title>Bacillus ochoae sp. nov., Paenibacillus whitsoniae sp. nov., Paenibacillus spiritus sp. nov. Isolated from the Mars Exploration Rover during spacecraft assembly.</title>
        <authorList>
            <person name="Seuylemezian A."/>
            <person name="Vaishampayan P."/>
        </authorList>
    </citation>
    <scope>NUCLEOTIDE SEQUENCE [LARGE SCALE GENOMIC DNA]</scope>
    <source>
        <strain evidence="2 3">MER 54</strain>
    </source>
</reference>